<proteinExistence type="predicted"/>
<accession>A0A8J2PE00</accession>
<organism evidence="1 2">
    <name type="scientific">Allacma fusca</name>
    <dbReference type="NCBI Taxonomy" id="39272"/>
    <lineage>
        <taxon>Eukaryota</taxon>
        <taxon>Metazoa</taxon>
        <taxon>Ecdysozoa</taxon>
        <taxon>Arthropoda</taxon>
        <taxon>Hexapoda</taxon>
        <taxon>Collembola</taxon>
        <taxon>Symphypleona</taxon>
        <taxon>Sminthuridae</taxon>
        <taxon>Allacma</taxon>
    </lineage>
</organism>
<dbReference type="EMBL" id="CAJVCH010536309">
    <property type="protein sequence ID" value="CAG7825447.1"/>
    <property type="molecule type" value="Genomic_DNA"/>
</dbReference>
<name>A0A8J2PE00_9HEXA</name>
<evidence type="ECO:0000313" key="1">
    <source>
        <dbReference type="EMBL" id="CAG7825447.1"/>
    </source>
</evidence>
<dbReference type="AlphaFoldDB" id="A0A8J2PE00"/>
<gene>
    <name evidence="1" type="ORF">AFUS01_LOCUS35555</name>
</gene>
<keyword evidence="2" id="KW-1185">Reference proteome</keyword>
<sequence length="107" mass="12652">MIRWDDMMSEWKWTQHKIFRRHLITCLLKTISFNTGIGRWVWRDEARSKKNIPRAKWAGPVPHESFMTKMIKVPLMTLALSNGQPWILVTIRNGSGSKLTNIPRRNH</sequence>
<reference evidence="1" key="1">
    <citation type="submission" date="2021-06" db="EMBL/GenBank/DDBJ databases">
        <authorList>
            <person name="Hodson N. C."/>
            <person name="Mongue J. A."/>
            <person name="Jaron S. K."/>
        </authorList>
    </citation>
    <scope>NUCLEOTIDE SEQUENCE</scope>
</reference>
<protein>
    <submittedName>
        <fullName evidence="1">Uncharacterized protein</fullName>
    </submittedName>
</protein>
<comment type="caution">
    <text evidence="1">The sequence shown here is derived from an EMBL/GenBank/DDBJ whole genome shotgun (WGS) entry which is preliminary data.</text>
</comment>
<dbReference type="Proteomes" id="UP000708208">
    <property type="component" value="Unassembled WGS sequence"/>
</dbReference>
<evidence type="ECO:0000313" key="2">
    <source>
        <dbReference type="Proteomes" id="UP000708208"/>
    </source>
</evidence>